<evidence type="ECO:0000313" key="8">
    <source>
        <dbReference type="EMBL" id="NOJ77988.1"/>
    </source>
</evidence>
<evidence type="ECO:0000259" key="7">
    <source>
        <dbReference type="Pfam" id="PF00892"/>
    </source>
</evidence>
<dbReference type="PANTHER" id="PTHR32322:SF2">
    <property type="entry name" value="EAMA DOMAIN-CONTAINING PROTEIN"/>
    <property type="match status" value="1"/>
</dbReference>
<gene>
    <name evidence="8" type="ORF">HNV28_06475</name>
</gene>
<feature type="transmembrane region" description="Helical" evidence="6">
    <location>
        <begin position="107"/>
        <end position="124"/>
    </location>
</feature>
<proteinExistence type="inferred from homology"/>
<organism evidence="8 9">
    <name type="scientific">Myxococcus xanthus</name>
    <dbReference type="NCBI Taxonomy" id="34"/>
    <lineage>
        <taxon>Bacteria</taxon>
        <taxon>Pseudomonadati</taxon>
        <taxon>Myxococcota</taxon>
        <taxon>Myxococcia</taxon>
        <taxon>Myxococcales</taxon>
        <taxon>Cystobacterineae</taxon>
        <taxon>Myxococcaceae</taxon>
        <taxon>Myxococcus</taxon>
    </lineage>
</organism>
<evidence type="ECO:0000256" key="5">
    <source>
        <dbReference type="ARBA" id="ARBA00023136"/>
    </source>
</evidence>
<sequence length="318" mass="32371">MTRAPGWSRVRPPAMSRTAGFLIVALSGVCFGALGLFGRLAYAAGTDVATLLFLRFSLAGAVLAGVMVLRRQRWPRGGVLVALVLLGAAGYFSQSGAYFFALQHAPAGLVALLLYSFPALVALVQRVVFKEHLGRVKWLAVVLSVGGTVLTADLSQGGATLPGVLLGLLSALFYTVYVVASGRVSGRAGPLASSTVILCSAGFSFGVAMLVRGPAFPGSVTGWAAVVGLALVATVAAVLLFFVGIQRIGPVNTSLVSNLEPLTAVVLGALFLDERLTPRQVLGGVLILGAAVMLARADVPRASPEPPAGGGAPGAVPG</sequence>
<dbReference type="Gene3D" id="1.10.3730.20">
    <property type="match status" value="2"/>
</dbReference>
<dbReference type="InterPro" id="IPR050638">
    <property type="entry name" value="AA-Vitamin_Transporters"/>
</dbReference>
<feature type="transmembrane region" description="Helical" evidence="6">
    <location>
        <begin position="80"/>
        <end position="101"/>
    </location>
</feature>
<comment type="similarity">
    <text evidence="2">Belongs to the EamA transporter family.</text>
</comment>
<dbReference type="EMBL" id="JABFNT010000015">
    <property type="protein sequence ID" value="NOJ77988.1"/>
    <property type="molecule type" value="Genomic_DNA"/>
</dbReference>
<dbReference type="InterPro" id="IPR000620">
    <property type="entry name" value="EamA_dom"/>
</dbReference>
<feature type="transmembrane region" description="Helical" evidence="6">
    <location>
        <begin position="160"/>
        <end position="179"/>
    </location>
</feature>
<name>A0A7Y4IEU4_MYXXA</name>
<comment type="subcellular location">
    <subcellularLocation>
        <location evidence="1">Membrane</location>
        <topology evidence="1">Multi-pass membrane protein</topology>
    </subcellularLocation>
</comment>
<dbReference type="AlphaFoldDB" id="A0A7Y4IEU4"/>
<protein>
    <submittedName>
        <fullName evidence="8">EamA family transporter</fullName>
    </submittedName>
</protein>
<dbReference type="SUPFAM" id="SSF103481">
    <property type="entry name" value="Multidrug resistance efflux transporter EmrE"/>
    <property type="match status" value="2"/>
</dbReference>
<feature type="transmembrane region" description="Helical" evidence="6">
    <location>
        <begin position="48"/>
        <end position="68"/>
    </location>
</feature>
<comment type="caution">
    <text evidence="8">The sequence shown here is derived from an EMBL/GenBank/DDBJ whole genome shotgun (WGS) entry which is preliminary data.</text>
</comment>
<feature type="transmembrane region" description="Helical" evidence="6">
    <location>
        <begin position="191"/>
        <end position="211"/>
    </location>
</feature>
<dbReference type="GO" id="GO:0016020">
    <property type="term" value="C:membrane"/>
    <property type="evidence" value="ECO:0007669"/>
    <property type="project" value="UniProtKB-SubCell"/>
</dbReference>
<keyword evidence="5 6" id="KW-0472">Membrane</keyword>
<evidence type="ECO:0000256" key="3">
    <source>
        <dbReference type="ARBA" id="ARBA00022692"/>
    </source>
</evidence>
<keyword evidence="3 6" id="KW-0812">Transmembrane</keyword>
<reference evidence="8 9" key="1">
    <citation type="submission" date="2020-05" db="EMBL/GenBank/DDBJ databases">
        <authorList>
            <person name="Whitworth D."/>
        </authorList>
    </citation>
    <scope>NUCLEOTIDE SEQUENCE [LARGE SCALE GENOMIC DNA]</scope>
    <source>
        <strain evidence="8 9">AM005</strain>
    </source>
</reference>
<evidence type="ECO:0000256" key="2">
    <source>
        <dbReference type="ARBA" id="ARBA00007362"/>
    </source>
</evidence>
<keyword evidence="4 6" id="KW-1133">Transmembrane helix</keyword>
<dbReference type="Proteomes" id="UP000533080">
    <property type="component" value="Unassembled WGS sequence"/>
</dbReference>
<dbReference type="InterPro" id="IPR037185">
    <property type="entry name" value="EmrE-like"/>
</dbReference>
<feature type="domain" description="EamA" evidence="7">
    <location>
        <begin position="19"/>
        <end position="151"/>
    </location>
</feature>
<evidence type="ECO:0000256" key="1">
    <source>
        <dbReference type="ARBA" id="ARBA00004141"/>
    </source>
</evidence>
<feature type="transmembrane region" description="Helical" evidence="6">
    <location>
        <begin position="223"/>
        <end position="243"/>
    </location>
</feature>
<feature type="transmembrane region" description="Helical" evidence="6">
    <location>
        <begin position="136"/>
        <end position="154"/>
    </location>
</feature>
<feature type="domain" description="EamA" evidence="7">
    <location>
        <begin position="162"/>
        <end position="294"/>
    </location>
</feature>
<accession>A0A7Y4IEU4</accession>
<dbReference type="Pfam" id="PF00892">
    <property type="entry name" value="EamA"/>
    <property type="match status" value="2"/>
</dbReference>
<evidence type="ECO:0000256" key="6">
    <source>
        <dbReference type="SAM" id="Phobius"/>
    </source>
</evidence>
<evidence type="ECO:0000256" key="4">
    <source>
        <dbReference type="ARBA" id="ARBA00022989"/>
    </source>
</evidence>
<dbReference type="PANTHER" id="PTHR32322">
    <property type="entry name" value="INNER MEMBRANE TRANSPORTER"/>
    <property type="match status" value="1"/>
</dbReference>
<feature type="transmembrane region" description="Helical" evidence="6">
    <location>
        <begin position="21"/>
        <end position="42"/>
    </location>
</feature>
<evidence type="ECO:0000313" key="9">
    <source>
        <dbReference type="Proteomes" id="UP000533080"/>
    </source>
</evidence>